<reference evidence="1 2" key="1">
    <citation type="submission" date="2019-10" db="EMBL/GenBank/DDBJ databases">
        <title>Complete genome sequences for adaption low water activity.</title>
        <authorList>
            <person name="Zhao L."/>
            <person name="Zhong J."/>
        </authorList>
    </citation>
    <scope>NUCLEOTIDE SEQUENCE [LARGE SCALE GENOMIC DNA]</scope>
    <source>
        <strain evidence="1 2">FDU301</strain>
        <plasmid evidence="2">pfdu301a</plasmid>
    </source>
</reference>
<keyword evidence="1" id="KW-0614">Plasmid</keyword>
<organism evidence="1 2">
    <name type="scientific">Priestia megaterium</name>
    <name type="common">Bacillus megaterium</name>
    <dbReference type="NCBI Taxonomy" id="1404"/>
    <lineage>
        <taxon>Bacteria</taxon>
        <taxon>Bacillati</taxon>
        <taxon>Bacillota</taxon>
        <taxon>Bacilli</taxon>
        <taxon>Bacillales</taxon>
        <taxon>Bacillaceae</taxon>
        <taxon>Priestia</taxon>
    </lineage>
</organism>
<gene>
    <name evidence="1" type="ORF">FDZ14_27940</name>
</gene>
<evidence type="ECO:0000313" key="1">
    <source>
        <dbReference type="EMBL" id="QJX79936.1"/>
    </source>
</evidence>
<dbReference type="AlphaFoldDB" id="A0A6M6E2F5"/>
<dbReference type="RefSeq" id="WP_171777918.1">
    <property type="nucleotide sequence ID" value="NZ_CP045273.1"/>
</dbReference>
<sequence>MDKSLYYLIDLKGSITSSNVQYWKTDKLTSTSDVREAGIFTLDEAVAFVNNDLENNTVMISEEKVKEFSAVSI</sequence>
<evidence type="ECO:0000313" key="2">
    <source>
        <dbReference type="Proteomes" id="UP000501076"/>
    </source>
</evidence>
<name>A0A6M6E2F5_PRIMG</name>
<geneLocation type="plasmid" evidence="2">
    <name>pfdu301a</name>
</geneLocation>
<dbReference type="EMBL" id="CP045273">
    <property type="protein sequence ID" value="QJX79936.1"/>
    <property type="molecule type" value="Genomic_DNA"/>
</dbReference>
<protein>
    <submittedName>
        <fullName evidence="1">Uncharacterized protein</fullName>
    </submittedName>
</protein>
<accession>A0A6M6E2F5</accession>
<dbReference type="Proteomes" id="UP000501076">
    <property type="component" value="Plasmid pFDU301A"/>
</dbReference>
<proteinExistence type="predicted"/>